<dbReference type="Proteomes" id="UP001341840">
    <property type="component" value="Unassembled WGS sequence"/>
</dbReference>
<organism evidence="2 3">
    <name type="scientific">Stylosanthes scabra</name>
    <dbReference type="NCBI Taxonomy" id="79078"/>
    <lineage>
        <taxon>Eukaryota</taxon>
        <taxon>Viridiplantae</taxon>
        <taxon>Streptophyta</taxon>
        <taxon>Embryophyta</taxon>
        <taxon>Tracheophyta</taxon>
        <taxon>Spermatophyta</taxon>
        <taxon>Magnoliopsida</taxon>
        <taxon>eudicotyledons</taxon>
        <taxon>Gunneridae</taxon>
        <taxon>Pentapetalae</taxon>
        <taxon>rosids</taxon>
        <taxon>fabids</taxon>
        <taxon>Fabales</taxon>
        <taxon>Fabaceae</taxon>
        <taxon>Papilionoideae</taxon>
        <taxon>50 kb inversion clade</taxon>
        <taxon>dalbergioids sensu lato</taxon>
        <taxon>Dalbergieae</taxon>
        <taxon>Pterocarpus clade</taxon>
        <taxon>Stylosanthes</taxon>
    </lineage>
</organism>
<dbReference type="Gene3D" id="1.20.1280.50">
    <property type="match status" value="1"/>
</dbReference>
<dbReference type="InterPro" id="IPR050796">
    <property type="entry name" value="SCF_F-box_component"/>
</dbReference>
<keyword evidence="3" id="KW-1185">Reference proteome</keyword>
<dbReference type="Pfam" id="PF00646">
    <property type="entry name" value="F-box"/>
    <property type="match status" value="1"/>
</dbReference>
<name>A0ABU6T4Q3_9FABA</name>
<reference evidence="2 3" key="1">
    <citation type="journal article" date="2023" name="Plants (Basel)">
        <title>Bridging the Gap: Combining Genomics and Transcriptomics Approaches to Understand Stylosanthes scabra, an Orphan Legume from the Brazilian Caatinga.</title>
        <authorList>
            <person name="Ferreira-Neto J.R.C."/>
            <person name="da Silva M.D."/>
            <person name="Binneck E."/>
            <person name="de Melo N.F."/>
            <person name="da Silva R.H."/>
            <person name="de Melo A.L.T.M."/>
            <person name="Pandolfi V."/>
            <person name="Bustamante F.O."/>
            <person name="Brasileiro-Vidal A.C."/>
            <person name="Benko-Iseppon A.M."/>
        </authorList>
    </citation>
    <scope>NUCLEOTIDE SEQUENCE [LARGE SCALE GENOMIC DNA]</scope>
    <source>
        <tissue evidence="2">Leaves</tissue>
    </source>
</reference>
<feature type="domain" description="F-box" evidence="1">
    <location>
        <begin position="45"/>
        <end position="92"/>
    </location>
</feature>
<dbReference type="PANTHER" id="PTHR31672">
    <property type="entry name" value="BNACNNG10540D PROTEIN"/>
    <property type="match status" value="1"/>
</dbReference>
<evidence type="ECO:0000313" key="3">
    <source>
        <dbReference type="Proteomes" id="UP001341840"/>
    </source>
</evidence>
<evidence type="ECO:0000259" key="1">
    <source>
        <dbReference type="PROSITE" id="PS50181"/>
    </source>
</evidence>
<dbReference type="EMBL" id="JASCZI010090639">
    <property type="protein sequence ID" value="MED6143692.1"/>
    <property type="molecule type" value="Genomic_DNA"/>
</dbReference>
<dbReference type="SUPFAM" id="SSF81383">
    <property type="entry name" value="F-box domain"/>
    <property type="match status" value="1"/>
</dbReference>
<gene>
    <name evidence="2" type="ORF">PIB30_008334</name>
</gene>
<dbReference type="PROSITE" id="PS50181">
    <property type="entry name" value="FBOX"/>
    <property type="match status" value="1"/>
</dbReference>
<comment type="caution">
    <text evidence="2">The sequence shown here is derived from an EMBL/GenBank/DDBJ whole genome shotgun (WGS) entry which is preliminary data.</text>
</comment>
<evidence type="ECO:0000313" key="2">
    <source>
        <dbReference type="EMBL" id="MED6143692.1"/>
    </source>
</evidence>
<dbReference type="InterPro" id="IPR036047">
    <property type="entry name" value="F-box-like_dom_sf"/>
</dbReference>
<dbReference type="PANTHER" id="PTHR31672:SF13">
    <property type="entry name" value="F-BOX PROTEIN CPR30-LIKE"/>
    <property type="match status" value="1"/>
</dbReference>
<dbReference type="InterPro" id="IPR001810">
    <property type="entry name" value="F-box_dom"/>
</dbReference>
<proteinExistence type="predicted"/>
<sequence length="206" mass="23195">MTLAENTTQIKYAVASAFQKATPNSSWNLPFHLLPFQMNTADNQQLPLSALPDKLLLEIFARTDGRKVGRSRSLSTFWRDQLTSDNFIYMHLKRAKARATSTFVHFGMKGTRAIGSWVMRFDTQTGTREALSMPFIRNNQGRIDIVGSENGNIAVRYVREGRPPILIVWNPTTSRVSGIDDPMIHVGSFGICAYAFAYVPDTLDYN</sequence>
<accession>A0ABU6T4Q3</accession>
<protein>
    <recommendedName>
        <fullName evidence="1">F-box domain-containing protein</fullName>
    </recommendedName>
</protein>